<dbReference type="InterPro" id="IPR020598">
    <property type="entry name" value="rRNA_Ade_methylase_Trfase_N"/>
</dbReference>
<evidence type="ECO:0000256" key="5">
    <source>
        <dbReference type="ARBA" id="ARBA00022691"/>
    </source>
</evidence>
<dbReference type="Gene3D" id="1.10.8.100">
    <property type="entry name" value="Ribosomal RNA adenine dimethylase-like, domain 2"/>
    <property type="match status" value="1"/>
</dbReference>
<dbReference type="Pfam" id="PF00398">
    <property type="entry name" value="RrnaAD"/>
    <property type="match status" value="1"/>
</dbReference>
<protein>
    <recommendedName>
        <fullName evidence="7">Ribosomal RNA small subunit methyltransferase A</fullName>
        <ecNumber evidence="7">2.1.1.182</ecNumber>
    </recommendedName>
    <alternativeName>
        <fullName evidence="7">16S rRNA (adenine(1518)-N(6)/adenine(1519)-N(6))-dimethyltransferase</fullName>
    </alternativeName>
    <alternativeName>
        <fullName evidence="7">16S rRNA dimethyladenosine transferase</fullName>
    </alternativeName>
    <alternativeName>
        <fullName evidence="7">16S rRNA dimethylase</fullName>
    </alternativeName>
    <alternativeName>
        <fullName evidence="7">S-adenosylmethionine-6-N', N'-adenosyl(rRNA) dimethyltransferase</fullName>
    </alternativeName>
</protein>
<keyword evidence="11" id="KW-1185">Reference proteome</keyword>
<sequence>MNKRNPTPNMHGHKARKRFGQNFLHDPYIIGKIVSSIHPKESDCLVEIGPGMGALTEPLLEATGKLQVVELDRDLIPILRTKFFNYPNFRIHEGDAMKFDFTTLLEPGQKLRIVGNLPYNISTPLIFHLLSYHARVDDMHFMLQKEVVERLAAAPGSSDYGRLGIMAQYYCRVEPLFIVGPGSFNPPPKVDSAIVRLRPYEQLPIEAKSVATLQQVVREAFSMRRKTIRNTMRNLISAEQLEALGIDTSLRPEVLTLEQYVRIADAVFAERQVEPEESMDGTE</sequence>
<evidence type="ECO:0000256" key="1">
    <source>
        <dbReference type="ARBA" id="ARBA00022490"/>
    </source>
</evidence>
<evidence type="ECO:0000256" key="6">
    <source>
        <dbReference type="ARBA" id="ARBA00022884"/>
    </source>
</evidence>
<dbReference type="InterPro" id="IPR023165">
    <property type="entry name" value="rRNA_Ade_diMease-like_C"/>
</dbReference>
<evidence type="ECO:0000313" key="10">
    <source>
        <dbReference type="EMBL" id="MCY0963814.1"/>
    </source>
</evidence>
<accession>A0A9X3EBI8</accession>
<feature type="binding site" evidence="7 8">
    <location>
        <position position="116"/>
    </location>
    <ligand>
        <name>S-adenosyl-L-methionine</name>
        <dbReference type="ChEBI" id="CHEBI:59789"/>
    </ligand>
</feature>
<dbReference type="InterPro" id="IPR011530">
    <property type="entry name" value="rRNA_adenine_dimethylase"/>
</dbReference>
<keyword evidence="4 7" id="KW-0808">Transferase</keyword>
<name>A0A9X3EBI8_9GAMM</name>
<keyword evidence="6 7" id="KW-0694">RNA-binding</keyword>
<comment type="similarity">
    <text evidence="7">Belongs to the class I-like SAM-binding methyltransferase superfamily. rRNA adenine N(6)-methyltransferase family. RsmA subfamily.</text>
</comment>
<feature type="binding site" evidence="7 8">
    <location>
        <position position="70"/>
    </location>
    <ligand>
        <name>S-adenosyl-L-methionine</name>
        <dbReference type="ChEBI" id="CHEBI:59789"/>
    </ligand>
</feature>
<dbReference type="AlphaFoldDB" id="A0A9X3EBI8"/>
<dbReference type="EC" id="2.1.1.182" evidence="7"/>
<dbReference type="GO" id="GO:0052908">
    <property type="term" value="F:16S rRNA (adenine(1518)-N(6)/adenine(1519)-N(6))-dimethyltransferase activity"/>
    <property type="evidence" value="ECO:0007669"/>
    <property type="project" value="UniProtKB-EC"/>
</dbReference>
<feature type="binding site" evidence="7 8">
    <location>
        <position position="49"/>
    </location>
    <ligand>
        <name>S-adenosyl-L-methionine</name>
        <dbReference type="ChEBI" id="CHEBI:59789"/>
    </ligand>
</feature>
<evidence type="ECO:0000256" key="7">
    <source>
        <dbReference type="HAMAP-Rule" id="MF_00607"/>
    </source>
</evidence>
<dbReference type="InterPro" id="IPR020596">
    <property type="entry name" value="rRNA_Ade_Mease_Trfase_CS"/>
</dbReference>
<evidence type="ECO:0000259" key="9">
    <source>
        <dbReference type="SMART" id="SM00650"/>
    </source>
</evidence>
<dbReference type="InterPro" id="IPR001737">
    <property type="entry name" value="KsgA/Erm"/>
</dbReference>
<keyword evidence="1 7" id="KW-0963">Cytoplasm</keyword>
<dbReference type="GO" id="GO:0003723">
    <property type="term" value="F:RNA binding"/>
    <property type="evidence" value="ECO:0007669"/>
    <property type="project" value="UniProtKB-UniRule"/>
</dbReference>
<evidence type="ECO:0000313" key="11">
    <source>
        <dbReference type="Proteomes" id="UP001150830"/>
    </source>
</evidence>
<evidence type="ECO:0000256" key="3">
    <source>
        <dbReference type="ARBA" id="ARBA00022603"/>
    </source>
</evidence>
<organism evidence="10 11">
    <name type="scientific">Parathalassolituus penaei</name>
    <dbReference type="NCBI Taxonomy" id="2997323"/>
    <lineage>
        <taxon>Bacteria</taxon>
        <taxon>Pseudomonadati</taxon>
        <taxon>Pseudomonadota</taxon>
        <taxon>Gammaproteobacteria</taxon>
        <taxon>Oceanospirillales</taxon>
        <taxon>Oceanospirillaceae</taxon>
        <taxon>Parathalassolituus</taxon>
    </lineage>
</organism>
<dbReference type="PROSITE" id="PS01131">
    <property type="entry name" value="RRNA_A_DIMETH"/>
    <property type="match status" value="1"/>
</dbReference>
<reference evidence="10" key="1">
    <citation type="submission" date="2022-11" db="EMBL/GenBank/DDBJ databases">
        <title>Parathalassolutuus dongxingensis gen. nov., sp. nov., a novel member of family Oceanospirillaceae isolated from a coastal shrimp pond in Guangxi, China.</title>
        <authorList>
            <person name="Chen H."/>
        </authorList>
    </citation>
    <scope>NUCLEOTIDE SEQUENCE</scope>
    <source>
        <strain evidence="10">G-43</strain>
    </source>
</reference>
<dbReference type="PANTHER" id="PTHR11727:SF7">
    <property type="entry name" value="DIMETHYLADENOSINE TRANSFERASE-RELATED"/>
    <property type="match status" value="1"/>
</dbReference>
<dbReference type="SMART" id="SM00650">
    <property type="entry name" value="rADc"/>
    <property type="match status" value="1"/>
</dbReference>
<dbReference type="SUPFAM" id="SSF53335">
    <property type="entry name" value="S-adenosyl-L-methionine-dependent methyltransferases"/>
    <property type="match status" value="1"/>
</dbReference>
<dbReference type="RefSeq" id="WP_283172034.1">
    <property type="nucleotide sequence ID" value="NZ_JAPNOA010000006.1"/>
</dbReference>
<dbReference type="Gene3D" id="3.40.50.150">
    <property type="entry name" value="Vaccinia Virus protein VP39"/>
    <property type="match status" value="1"/>
</dbReference>
<comment type="function">
    <text evidence="7">Specifically dimethylates two adjacent adenosines (A1518 and A1519) in the loop of a conserved hairpin near the 3'-end of 16S rRNA in the 30S particle. May play a critical role in biogenesis of 30S subunits.</text>
</comment>
<dbReference type="InterPro" id="IPR029063">
    <property type="entry name" value="SAM-dependent_MTases_sf"/>
</dbReference>
<keyword evidence="5 7" id="KW-0949">S-adenosyl-L-methionine</keyword>
<evidence type="ECO:0000256" key="4">
    <source>
        <dbReference type="ARBA" id="ARBA00022679"/>
    </source>
</evidence>
<dbReference type="NCBIfam" id="TIGR00755">
    <property type="entry name" value="ksgA"/>
    <property type="match status" value="1"/>
</dbReference>
<dbReference type="PROSITE" id="PS51689">
    <property type="entry name" value="SAM_RNA_A_N6_MT"/>
    <property type="match status" value="1"/>
</dbReference>
<dbReference type="GO" id="GO:0005829">
    <property type="term" value="C:cytosol"/>
    <property type="evidence" value="ECO:0007669"/>
    <property type="project" value="TreeGrafter"/>
</dbReference>
<dbReference type="EMBL" id="JAPNOA010000006">
    <property type="protein sequence ID" value="MCY0963814.1"/>
    <property type="molecule type" value="Genomic_DNA"/>
</dbReference>
<dbReference type="Proteomes" id="UP001150830">
    <property type="component" value="Unassembled WGS sequence"/>
</dbReference>
<keyword evidence="2 7" id="KW-0698">rRNA processing</keyword>
<dbReference type="HAMAP" id="MF_00607">
    <property type="entry name" value="16SrRNA_methyltr_A"/>
    <property type="match status" value="1"/>
</dbReference>
<dbReference type="FunFam" id="1.10.8.100:FF:000001">
    <property type="entry name" value="Ribosomal RNA small subunit methyltransferase A"/>
    <property type="match status" value="1"/>
</dbReference>
<proteinExistence type="inferred from homology"/>
<dbReference type="CDD" id="cd02440">
    <property type="entry name" value="AdoMet_MTases"/>
    <property type="match status" value="1"/>
</dbReference>
<evidence type="ECO:0000256" key="8">
    <source>
        <dbReference type="PROSITE-ProRule" id="PRU01026"/>
    </source>
</evidence>
<feature type="binding site" evidence="7 8">
    <location>
        <position position="22"/>
    </location>
    <ligand>
        <name>S-adenosyl-L-methionine</name>
        <dbReference type="ChEBI" id="CHEBI:59789"/>
    </ligand>
</feature>
<feature type="domain" description="Ribosomal RNA adenine methylase transferase N-terminal" evidence="9">
    <location>
        <begin position="29"/>
        <end position="201"/>
    </location>
</feature>
<comment type="caution">
    <text evidence="10">The sequence shown here is derived from an EMBL/GenBank/DDBJ whole genome shotgun (WGS) entry which is preliminary data.</text>
</comment>
<comment type="subcellular location">
    <subcellularLocation>
        <location evidence="7">Cytoplasm</location>
    </subcellularLocation>
</comment>
<feature type="binding site" evidence="7 8">
    <location>
        <position position="95"/>
    </location>
    <ligand>
        <name>S-adenosyl-L-methionine</name>
        <dbReference type="ChEBI" id="CHEBI:59789"/>
    </ligand>
</feature>
<evidence type="ECO:0000256" key="2">
    <source>
        <dbReference type="ARBA" id="ARBA00022552"/>
    </source>
</evidence>
<comment type="catalytic activity">
    <reaction evidence="7">
        <text>adenosine(1518)/adenosine(1519) in 16S rRNA + 4 S-adenosyl-L-methionine = N(6)-dimethyladenosine(1518)/N(6)-dimethyladenosine(1519) in 16S rRNA + 4 S-adenosyl-L-homocysteine + 4 H(+)</text>
        <dbReference type="Rhea" id="RHEA:19609"/>
        <dbReference type="Rhea" id="RHEA-COMP:10232"/>
        <dbReference type="Rhea" id="RHEA-COMP:10233"/>
        <dbReference type="ChEBI" id="CHEBI:15378"/>
        <dbReference type="ChEBI" id="CHEBI:57856"/>
        <dbReference type="ChEBI" id="CHEBI:59789"/>
        <dbReference type="ChEBI" id="CHEBI:74411"/>
        <dbReference type="ChEBI" id="CHEBI:74493"/>
        <dbReference type="EC" id="2.1.1.182"/>
    </reaction>
</comment>
<feature type="binding site" evidence="7 8">
    <location>
        <position position="24"/>
    </location>
    <ligand>
        <name>S-adenosyl-L-methionine</name>
        <dbReference type="ChEBI" id="CHEBI:59789"/>
    </ligand>
</feature>
<dbReference type="PANTHER" id="PTHR11727">
    <property type="entry name" value="DIMETHYLADENOSINE TRANSFERASE"/>
    <property type="match status" value="1"/>
</dbReference>
<gene>
    <name evidence="7 10" type="primary">rsmA</name>
    <name evidence="7" type="synonym">ksgA</name>
    <name evidence="10" type="ORF">OUO13_01255</name>
</gene>
<keyword evidence="3 7" id="KW-0489">Methyltransferase</keyword>